<evidence type="ECO:0000256" key="1">
    <source>
        <dbReference type="SAM" id="MobiDB-lite"/>
    </source>
</evidence>
<reference evidence="3" key="2">
    <citation type="journal article" date="2017" name="Nat. Plants">
        <title>The Aegilops tauschii genome reveals multiple impacts of transposons.</title>
        <authorList>
            <person name="Zhao G."/>
            <person name="Zou C."/>
            <person name="Li K."/>
            <person name="Wang K."/>
            <person name="Li T."/>
            <person name="Gao L."/>
            <person name="Zhang X."/>
            <person name="Wang H."/>
            <person name="Yang Z."/>
            <person name="Liu X."/>
            <person name="Jiang W."/>
            <person name="Mao L."/>
            <person name="Kong X."/>
            <person name="Jiao Y."/>
            <person name="Jia J."/>
        </authorList>
    </citation>
    <scope>NUCLEOTIDE SEQUENCE [LARGE SCALE GENOMIC DNA]</scope>
    <source>
        <strain evidence="3">cv. AL8/78</strain>
    </source>
</reference>
<reference evidence="3" key="1">
    <citation type="journal article" date="2014" name="Science">
        <title>Ancient hybridizations among the ancestral genomes of bread wheat.</title>
        <authorList>
            <consortium name="International Wheat Genome Sequencing Consortium,"/>
            <person name="Marcussen T."/>
            <person name="Sandve S.R."/>
            <person name="Heier L."/>
            <person name="Spannagl M."/>
            <person name="Pfeifer M."/>
            <person name="Jakobsen K.S."/>
            <person name="Wulff B.B."/>
            <person name="Steuernagel B."/>
            <person name="Mayer K.F."/>
            <person name="Olsen O.A."/>
        </authorList>
    </citation>
    <scope>NUCLEOTIDE SEQUENCE [LARGE SCALE GENOMIC DNA]</scope>
    <source>
        <strain evidence="3">cv. AL8/78</strain>
    </source>
</reference>
<reference evidence="2" key="5">
    <citation type="journal article" date="2021" name="G3 (Bethesda)">
        <title>Aegilops tauschii genome assembly Aet v5.0 features greater sequence contiguity and improved annotation.</title>
        <authorList>
            <person name="Wang L."/>
            <person name="Zhu T."/>
            <person name="Rodriguez J.C."/>
            <person name="Deal K.R."/>
            <person name="Dubcovsky J."/>
            <person name="McGuire P.E."/>
            <person name="Lux T."/>
            <person name="Spannagl M."/>
            <person name="Mayer K.F.X."/>
            <person name="Baldrich P."/>
            <person name="Meyers B.C."/>
            <person name="Huo N."/>
            <person name="Gu Y.Q."/>
            <person name="Zhou H."/>
            <person name="Devos K.M."/>
            <person name="Bennetzen J.L."/>
            <person name="Unver T."/>
            <person name="Budak H."/>
            <person name="Gulick P.J."/>
            <person name="Galiba G."/>
            <person name="Kalapos B."/>
            <person name="Nelson D.R."/>
            <person name="Li P."/>
            <person name="You F.M."/>
            <person name="Luo M.C."/>
            <person name="Dvorak J."/>
        </authorList>
    </citation>
    <scope>NUCLEOTIDE SEQUENCE [LARGE SCALE GENOMIC DNA]</scope>
    <source>
        <strain evidence="2">cv. AL8/78</strain>
    </source>
</reference>
<name>A0A453LYS4_AEGTS</name>
<dbReference type="EnsemblPlants" id="AET5Gv20963200.10">
    <property type="protein sequence ID" value="AET5Gv20963200.10"/>
    <property type="gene ID" value="AET5Gv20963200"/>
</dbReference>
<evidence type="ECO:0000313" key="3">
    <source>
        <dbReference type="Proteomes" id="UP000015105"/>
    </source>
</evidence>
<feature type="region of interest" description="Disordered" evidence="1">
    <location>
        <begin position="1"/>
        <end position="23"/>
    </location>
</feature>
<organism evidence="2 3">
    <name type="scientific">Aegilops tauschii subsp. strangulata</name>
    <name type="common">Goatgrass</name>
    <dbReference type="NCBI Taxonomy" id="200361"/>
    <lineage>
        <taxon>Eukaryota</taxon>
        <taxon>Viridiplantae</taxon>
        <taxon>Streptophyta</taxon>
        <taxon>Embryophyta</taxon>
        <taxon>Tracheophyta</taxon>
        <taxon>Spermatophyta</taxon>
        <taxon>Magnoliopsida</taxon>
        <taxon>Liliopsida</taxon>
        <taxon>Poales</taxon>
        <taxon>Poaceae</taxon>
        <taxon>BOP clade</taxon>
        <taxon>Pooideae</taxon>
        <taxon>Triticodae</taxon>
        <taxon>Triticeae</taxon>
        <taxon>Triticinae</taxon>
        <taxon>Aegilops</taxon>
    </lineage>
</organism>
<reference evidence="2" key="4">
    <citation type="submission" date="2019-03" db="UniProtKB">
        <authorList>
            <consortium name="EnsemblPlants"/>
        </authorList>
    </citation>
    <scope>IDENTIFICATION</scope>
</reference>
<dbReference type="Gramene" id="AET5Gv20963200.10">
    <property type="protein sequence ID" value="AET5Gv20963200.10"/>
    <property type="gene ID" value="AET5Gv20963200"/>
</dbReference>
<accession>A0A453LYS4</accession>
<reference evidence="2" key="3">
    <citation type="journal article" date="2017" name="Nature">
        <title>Genome sequence of the progenitor of the wheat D genome Aegilops tauschii.</title>
        <authorList>
            <person name="Luo M.C."/>
            <person name="Gu Y.Q."/>
            <person name="Puiu D."/>
            <person name="Wang H."/>
            <person name="Twardziok S.O."/>
            <person name="Deal K.R."/>
            <person name="Huo N."/>
            <person name="Zhu T."/>
            <person name="Wang L."/>
            <person name="Wang Y."/>
            <person name="McGuire P.E."/>
            <person name="Liu S."/>
            <person name="Long H."/>
            <person name="Ramasamy R.K."/>
            <person name="Rodriguez J.C."/>
            <person name="Van S.L."/>
            <person name="Yuan L."/>
            <person name="Wang Z."/>
            <person name="Xia Z."/>
            <person name="Xiao L."/>
            <person name="Anderson O.D."/>
            <person name="Ouyang S."/>
            <person name="Liang Y."/>
            <person name="Zimin A.V."/>
            <person name="Pertea G."/>
            <person name="Qi P."/>
            <person name="Bennetzen J.L."/>
            <person name="Dai X."/>
            <person name="Dawson M.W."/>
            <person name="Muller H.G."/>
            <person name="Kugler K."/>
            <person name="Rivarola-Duarte L."/>
            <person name="Spannagl M."/>
            <person name="Mayer K.F.X."/>
            <person name="Lu F.H."/>
            <person name="Bevan M.W."/>
            <person name="Leroy P."/>
            <person name="Li P."/>
            <person name="You F.M."/>
            <person name="Sun Q."/>
            <person name="Liu Z."/>
            <person name="Lyons E."/>
            <person name="Wicker T."/>
            <person name="Salzberg S.L."/>
            <person name="Devos K.M."/>
            <person name="Dvorak J."/>
        </authorList>
    </citation>
    <scope>NUCLEOTIDE SEQUENCE [LARGE SCALE GENOMIC DNA]</scope>
    <source>
        <strain evidence="2">cv. AL8/78</strain>
    </source>
</reference>
<sequence>PEAEEDAAAHGSAGEARRQGGKRGRKLCYGLELSRGAHVPSIVLSFYLGLVPRASLAVRSCAGGDCSSRRAPMATMSRALGSAFVGFTRTPAVPATTPLPLPSSRA</sequence>
<dbReference type="Proteomes" id="UP000015105">
    <property type="component" value="Chromosome 5D"/>
</dbReference>
<evidence type="ECO:0000313" key="2">
    <source>
        <dbReference type="EnsemblPlants" id="AET5Gv20963200.10"/>
    </source>
</evidence>
<keyword evidence="3" id="KW-1185">Reference proteome</keyword>
<proteinExistence type="predicted"/>
<dbReference type="AlphaFoldDB" id="A0A453LYS4"/>
<protein>
    <submittedName>
        <fullName evidence="2">Uncharacterized protein</fullName>
    </submittedName>
</protein>